<dbReference type="AlphaFoldDB" id="A0AAX6F679"/>
<sequence length="556" mass="61469">MASWLKVAEDLLEVVDRRAKLVVNELADERSDSQPSAPNGQQVKARRKKSKEKGHLTQSSTDTTIRSNVEQEQQSVQLSAPDVKIDRAETYPSETPLGDGTNKEEEVSVEQLYGANKDTVISDIAPSGVAHTDKRGTDIDIAESVPVTENEIEIPSSSTNDGTINTNSEDLQESSSSALMDKENETTNGDPADANPNIGSVAEATSLKVDQVSTESETVERHVTTDGQENESVPLLEPSPNTNKQQEQKTESSPNMNKQQEHKTESSPNMHKQQEHKTESSPNMHNQQEHKTGTTSVKVQEQLDEAQGLLKSAVSTGQSKEARLARVCAGLSSRLQEYKSENAQLEELLILERERATSYEAHIKQLQQDLSASKLEVARVESNMSEALAAKNSEIESLVGSMGALKKQASASEGKLASLQENMEAIMRNRELTETRMMQALREELASAERRAEEERVAHNATKMAAVEREVELEHRAVEASNALARIQRTAEESTSRATELEHKVALLEVECASLTQELQDMEARNRRGQKKTSEEANQILQMQAWQEEVERARQG</sequence>
<evidence type="ECO:0000256" key="8">
    <source>
        <dbReference type="SAM" id="MobiDB-lite"/>
    </source>
</evidence>
<organism evidence="9 10">
    <name type="scientific">Iris pallida</name>
    <name type="common">Sweet iris</name>
    <dbReference type="NCBI Taxonomy" id="29817"/>
    <lineage>
        <taxon>Eukaryota</taxon>
        <taxon>Viridiplantae</taxon>
        <taxon>Streptophyta</taxon>
        <taxon>Embryophyta</taxon>
        <taxon>Tracheophyta</taxon>
        <taxon>Spermatophyta</taxon>
        <taxon>Magnoliopsida</taxon>
        <taxon>Liliopsida</taxon>
        <taxon>Asparagales</taxon>
        <taxon>Iridaceae</taxon>
        <taxon>Iridoideae</taxon>
        <taxon>Irideae</taxon>
        <taxon>Iris</taxon>
    </lineage>
</organism>
<feature type="compositionally biased region" description="Polar residues" evidence="8">
    <location>
        <begin position="155"/>
        <end position="178"/>
    </location>
</feature>
<name>A0AAX6F679_IRIPA</name>
<feature type="region of interest" description="Disordered" evidence="8">
    <location>
        <begin position="128"/>
        <end position="298"/>
    </location>
</feature>
<dbReference type="GO" id="GO:0007030">
    <property type="term" value="P:Golgi organization"/>
    <property type="evidence" value="ECO:0007669"/>
    <property type="project" value="InterPro"/>
</dbReference>
<comment type="subcellular location">
    <subcellularLocation>
        <location evidence="1">Golgi apparatus membrane</location>
        <topology evidence="1">Single-pass membrane protein</topology>
    </subcellularLocation>
</comment>
<keyword evidence="5 7" id="KW-0175">Coiled coil</keyword>
<reference evidence="9" key="1">
    <citation type="journal article" date="2023" name="GigaByte">
        <title>Genome assembly of the bearded iris, Iris pallida Lam.</title>
        <authorList>
            <person name="Bruccoleri R.E."/>
            <person name="Oakeley E.J."/>
            <person name="Faust A.M.E."/>
            <person name="Altorfer M."/>
            <person name="Dessus-Babus S."/>
            <person name="Burckhardt D."/>
            <person name="Oertli M."/>
            <person name="Naumann U."/>
            <person name="Petersen F."/>
            <person name="Wong J."/>
        </authorList>
    </citation>
    <scope>NUCLEOTIDE SEQUENCE</scope>
    <source>
        <strain evidence="9">GSM-AAB239-AS_SAM_17_03QT</strain>
    </source>
</reference>
<dbReference type="EMBL" id="JANAVB010031417">
    <property type="protein sequence ID" value="KAJ6811894.1"/>
    <property type="molecule type" value="Genomic_DNA"/>
</dbReference>
<feature type="compositionally biased region" description="Polar residues" evidence="8">
    <location>
        <begin position="56"/>
        <end position="78"/>
    </location>
</feature>
<reference evidence="9" key="2">
    <citation type="submission" date="2023-04" db="EMBL/GenBank/DDBJ databases">
        <authorList>
            <person name="Bruccoleri R.E."/>
            <person name="Oakeley E.J."/>
            <person name="Faust A.-M."/>
            <person name="Dessus-Babus S."/>
            <person name="Altorfer M."/>
            <person name="Burckhardt D."/>
            <person name="Oertli M."/>
            <person name="Naumann U."/>
            <person name="Petersen F."/>
            <person name="Wong J."/>
        </authorList>
    </citation>
    <scope>NUCLEOTIDE SEQUENCE</scope>
    <source>
        <strain evidence="9">GSM-AAB239-AS_SAM_17_03QT</strain>
        <tissue evidence="9">Leaf</tissue>
    </source>
</reference>
<evidence type="ECO:0000256" key="2">
    <source>
        <dbReference type="ARBA" id="ARBA00022692"/>
    </source>
</evidence>
<keyword evidence="2" id="KW-0812">Transmembrane</keyword>
<evidence type="ECO:0000313" key="10">
    <source>
        <dbReference type="Proteomes" id="UP001140949"/>
    </source>
</evidence>
<dbReference type="GO" id="GO:0031985">
    <property type="term" value="C:Golgi cisterna"/>
    <property type="evidence" value="ECO:0007669"/>
    <property type="project" value="TreeGrafter"/>
</dbReference>
<gene>
    <name evidence="9" type="ORF">M6B38_151240</name>
</gene>
<feature type="coiled-coil region" evidence="7">
    <location>
        <begin position="484"/>
        <end position="532"/>
    </location>
</feature>
<feature type="compositionally biased region" description="Polar residues" evidence="8">
    <location>
        <begin position="33"/>
        <end position="42"/>
    </location>
</feature>
<comment type="caution">
    <text evidence="9">The sequence shown here is derived from an EMBL/GenBank/DDBJ whole genome shotgun (WGS) entry which is preliminary data.</text>
</comment>
<evidence type="ECO:0000256" key="3">
    <source>
        <dbReference type="ARBA" id="ARBA00022989"/>
    </source>
</evidence>
<accession>A0AAX6F679</accession>
<feature type="region of interest" description="Disordered" evidence="8">
    <location>
        <begin position="27"/>
        <end position="111"/>
    </location>
</feature>
<evidence type="ECO:0000256" key="7">
    <source>
        <dbReference type="SAM" id="Coils"/>
    </source>
</evidence>
<dbReference type="InterPro" id="IPR019177">
    <property type="entry name" value="Golgin_subfamily_A_member_5"/>
</dbReference>
<feature type="compositionally biased region" description="Polar residues" evidence="8">
    <location>
        <begin position="239"/>
        <end position="258"/>
    </location>
</feature>
<dbReference type="PANTHER" id="PTHR13815:SF7">
    <property type="entry name" value="GOLGIN SUBFAMILY A MEMBER 5"/>
    <property type="match status" value="1"/>
</dbReference>
<protein>
    <submittedName>
        <fullName evidence="9">Golgin-84 isoform X1</fullName>
    </submittedName>
</protein>
<evidence type="ECO:0000313" key="9">
    <source>
        <dbReference type="EMBL" id="KAJ6811894.1"/>
    </source>
</evidence>
<keyword evidence="10" id="KW-1185">Reference proteome</keyword>
<dbReference type="PANTHER" id="PTHR13815">
    <property type="entry name" value="GOLGIN-84"/>
    <property type="match status" value="1"/>
</dbReference>
<proteinExistence type="predicted"/>
<keyword evidence="6" id="KW-0472">Membrane</keyword>
<feature type="coiled-coil region" evidence="7">
    <location>
        <begin position="328"/>
        <end position="458"/>
    </location>
</feature>
<dbReference type="Proteomes" id="UP001140949">
    <property type="component" value="Unassembled WGS sequence"/>
</dbReference>
<keyword evidence="3" id="KW-1133">Transmembrane helix</keyword>
<evidence type="ECO:0000256" key="1">
    <source>
        <dbReference type="ARBA" id="ARBA00004194"/>
    </source>
</evidence>
<evidence type="ECO:0000256" key="5">
    <source>
        <dbReference type="ARBA" id="ARBA00023054"/>
    </source>
</evidence>
<dbReference type="GO" id="GO:0000139">
    <property type="term" value="C:Golgi membrane"/>
    <property type="evidence" value="ECO:0007669"/>
    <property type="project" value="UniProtKB-SubCell"/>
</dbReference>
<evidence type="ECO:0000256" key="6">
    <source>
        <dbReference type="ARBA" id="ARBA00023136"/>
    </source>
</evidence>
<dbReference type="GO" id="GO:0000301">
    <property type="term" value="P:retrograde transport, vesicle recycling within Golgi"/>
    <property type="evidence" value="ECO:0007669"/>
    <property type="project" value="TreeGrafter"/>
</dbReference>
<keyword evidence="4" id="KW-0333">Golgi apparatus</keyword>
<evidence type="ECO:0000256" key="4">
    <source>
        <dbReference type="ARBA" id="ARBA00023034"/>
    </source>
</evidence>